<evidence type="ECO:0000259" key="9">
    <source>
        <dbReference type="PROSITE" id="PS50126"/>
    </source>
</evidence>
<evidence type="ECO:0000313" key="11">
    <source>
        <dbReference type="Proteomes" id="UP000325286"/>
    </source>
</evidence>
<dbReference type="GO" id="GO:0003735">
    <property type="term" value="F:structural constituent of ribosome"/>
    <property type="evidence" value="ECO:0007669"/>
    <property type="project" value="TreeGrafter"/>
</dbReference>
<dbReference type="PANTHER" id="PTHR10724">
    <property type="entry name" value="30S RIBOSOMAL PROTEIN S1"/>
    <property type="match status" value="1"/>
</dbReference>
<dbReference type="EMBL" id="CP042914">
    <property type="protein sequence ID" value="QEG41440.1"/>
    <property type="molecule type" value="Genomic_DNA"/>
</dbReference>
<feature type="domain" description="S1 motif" evidence="9">
    <location>
        <begin position="393"/>
        <end position="463"/>
    </location>
</feature>
<dbReference type="Gene3D" id="2.40.50.140">
    <property type="entry name" value="Nucleic acid-binding proteins"/>
    <property type="match status" value="6"/>
</dbReference>
<keyword evidence="5" id="KW-0687">Ribonucleoprotein</keyword>
<dbReference type="FunFam" id="2.40.50.140:FF:000011">
    <property type="entry name" value="30S ribosomal protein S1"/>
    <property type="match status" value="2"/>
</dbReference>
<sequence length="609" mass="68074">MVNRNLIRALEDDDLASELALLAPAEDTEDILFEALEQEHQDYIQGRIVDGRIVELNDEWALVDVGFKSEGTIGLDEWGPEEEQPKVGDTVKVLIEEMEDELGAADDPYGMISLSKRKAEKIIQWEEMMESVAEGQVVTGTVIRKIKGGLLVDIGVNVFLPGSQVDIRRPGDIGDFIGRVIQAEVLKIDDTRRNIVISRRSLIERQREEDRAYLMKELENGQIRKGIVKNIADFGAFVDLGGIDGLLHITDMAWERIGHPSEMVSIDQEIEVKVLNIDREKQKIALGLKQKDRNPWENIETKYPVNSAHMGEVVNVMSYGAFVKLEPGIEGLVHISEMSWTKRVNHPSELVNIGDQIEVKILGVDPEGQQLSLGMKQTQKNPWDEVLEKYPEGSDVTGHVRNLTNYGAFIELEEGIDGLLHVSDMSWTRKISHPSELLEKGQEVHCRVLSVDQERRRIALGLKQLDNDPWTTDIPEKYQPGQLVNGHVTKITNFGVFVGLEDGLEGLLHISELADHKVDDPEEVVKVGDPIEVKILRVDTDERKIGLSRKRVEWAEEQEEAAAEEERQRTAGNEELKGGLGGGDGLLIPSSRPEAKAEGDDAESSDSES</sequence>
<feature type="domain" description="S1 motif" evidence="9">
    <location>
        <begin position="481"/>
        <end position="550"/>
    </location>
</feature>
<comment type="similarity">
    <text evidence="1">Belongs to the bacterial ribosomal protein bS1 family.</text>
</comment>
<keyword evidence="2" id="KW-0677">Repeat</keyword>
<evidence type="ECO:0000256" key="5">
    <source>
        <dbReference type="ARBA" id="ARBA00023274"/>
    </source>
</evidence>
<dbReference type="PROSITE" id="PS50126">
    <property type="entry name" value="S1"/>
    <property type="match status" value="6"/>
</dbReference>
<gene>
    <name evidence="10" type="primary">rpsA_2</name>
    <name evidence="10" type="ORF">UC8_34610</name>
</gene>
<dbReference type="SMART" id="SM00316">
    <property type="entry name" value="S1"/>
    <property type="match status" value="6"/>
</dbReference>
<reference evidence="10 11" key="1">
    <citation type="submission" date="2019-08" db="EMBL/GenBank/DDBJ databases">
        <title>Deep-cultivation of Planctomycetes and their phenomic and genomic characterization uncovers novel biology.</title>
        <authorList>
            <person name="Wiegand S."/>
            <person name="Jogler M."/>
            <person name="Boedeker C."/>
            <person name="Pinto D."/>
            <person name="Vollmers J."/>
            <person name="Rivas-Marin E."/>
            <person name="Kohn T."/>
            <person name="Peeters S.H."/>
            <person name="Heuer A."/>
            <person name="Rast P."/>
            <person name="Oberbeckmann S."/>
            <person name="Bunk B."/>
            <person name="Jeske O."/>
            <person name="Meyerdierks A."/>
            <person name="Storesund J.E."/>
            <person name="Kallscheuer N."/>
            <person name="Luecker S."/>
            <person name="Lage O.M."/>
            <person name="Pohl T."/>
            <person name="Merkel B.J."/>
            <person name="Hornburger P."/>
            <person name="Mueller R.-W."/>
            <person name="Bruemmer F."/>
            <person name="Labrenz M."/>
            <person name="Spormann A.M."/>
            <person name="Op den Camp H."/>
            <person name="Overmann J."/>
            <person name="Amann R."/>
            <person name="Jetten M.S.M."/>
            <person name="Mascher T."/>
            <person name="Medema M.H."/>
            <person name="Devos D.P."/>
            <person name="Kaster A.-K."/>
            <person name="Ovreas L."/>
            <person name="Rohde M."/>
            <person name="Galperin M.Y."/>
            <person name="Jogler C."/>
        </authorList>
    </citation>
    <scope>NUCLEOTIDE SEQUENCE [LARGE SCALE GENOMIC DNA]</scope>
    <source>
        <strain evidence="10 11">UC8</strain>
    </source>
</reference>
<dbReference type="PRINTS" id="PR00681">
    <property type="entry name" value="RIBOSOMALS1"/>
</dbReference>
<dbReference type="InterPro" id="IPR050437">
    <property type="entry name" value="Ribos_protein_bS1-like"/>
</dbReference>
<dbReference type="SUPFAM" id="SSF50249">
    <property type="entry name" value="Nucleic acid-binding proteins"/>
    <property type="match status" value="6"/>
</dbReference>
<dbReference type="GO" id="GO:0006412">
    <property type="term" value="P:translation"/>
    <property type="evidence" value="ECO:0007669"/>
    <property type="project" value="TreeGrafter"/>
</dbReference>
<feature type="region of interest" description="Disordered" evidence="8">
    <location>
        <begin position="558"/>
        <end position="609"/>
    </location>
</feature>
<dbReference type="GO" id="GO:0005840">
    <property type="term" value="C:ribosome"/>
    <property type="evidence" value="ECO:0007669"/>
    <property type="project" value="UniProtKB-KW"/>
</dbReference>
<proteinExistence type="inferred from homology"/>
<dbReference type="PANTHER" id="PTHR10724:SF7">
    <property type="entry name" value="SMALL RIBOSOMAL SUBUNIT PROTEIN BS1C"/>
    <property type="match status" value="1"/>
</dbReference>
<feature type="domain" description="S1 motif" evidence="9">
    <location>
        <begin position="135"/>
        <end position="200"/>
    </location>
</feature>
<dbReference type="FunFam" id="2.40.50.140:FF:000018">
    <property type="entry name" value="30S ribosomal protein S1"/>
    <property type="match status" value="1"/>
</dbReference>
<dbReference type="CDD" id="cd05688">
    <property type="entry name" value="S1_RPS1_repeat_ec3"/>
    <property type="match status" value="1"/>
</dbReference>
<feature type="domain" description="S1 motif" evidence="9">
    <location>
        <begin position="221"/>
        <end position="289"/>
    </location>
</feature>
<dbReference type="GO" id="GO:0003729">
    <property type="term" value="F:mRNA binding"/>
    <property type="evidence" value="ECO:0007669"/>
    <property type="project" value="TreeGrafter"/>
</dbReference>
<evidence type="ECO:0000256" key="2">
    <source>
        <dbReference type="ARBA" id="ARBA00022737"/>
    </source>
</evidence>
<feature type="domain" description="S1 motif" evidence="9">
    <location>
        <begin position="306"/>
        <end position="376"/>
    </location>
</feature>
<evidence type="ECO:0000256" key="1">
    <source>
        <dbReference type="ARBA" id="ARBA00006767"/>
    </source>
</evidence>
<accession>A0A5B9QUJ5</accession>
<feature type="compositionally biased region" description="Acidic residues" evidence="8">
    <location>
        <begin position="600"/>
        <end position="609"/>
    </location>
</feature>
<evidence type="ECO:0000256" key="4">
    <source>
        <dbReference type="ARBA" id="ARBA00022980"/>
    </source>
</evidence>
<feature type="domain" description="S1 motif" evidence="9">
    <location>
        <begin position="46"/>
        <end position="117"/>
    </location>
</feature>
<evidence type="ECO:0000256" key="8">
    <source>
        <dbReference type="SAM" id="MobiDB-lite"/>
    </source>
</evidence>
<keyword evidence="3" id="KW-0694">RNA-binding</keyword>
<protein>
    <recommendedName>
        <fullName evidence="6">Small ribosomal subunit protein bS1</fullName>
    </recommendedName>
    <alternativeName>
        <fullName evidence="7">30S ribosomal protein S1</fullName>
    </alternativeName>
</protein>
<name>A0A5B9QUJ5_9BACT</name>
<organism evidence="10 11">
    <name type="scientific">Roseimaritima ulvae</name>
    <dbReference type="NCBI Taxonomy" id="980254"/>
    <lineage>
        <taxon>Bacteria</taxon>
        <taxon>Pseudomonadati</taxon>
        <taxon>Planctomycetota</taxon>
        <taxon>Planctomycetia</taxon>
        <taxon>Pirellulales</taxon>
        <taxon>Pirellulaceae</taxon>
        <taxon>Roseimaritima</taxon>
    </lineage>
</organism>
<evidence type="ECO:0000256" key="3">
    <source>
        <dbReference type="ARBA" id="ARBA00022884"/>
    </source>
</evidence>
<dbReference type="RefSeq" id="WP_068131764.1">
    <property type="nucleotide sequence ID" value="NZ_CP042914.1"/>
</dbReference>
<dbReference type="Pfam" id="PF00575">
    <property type="entry name" value="S1"/>
    <property type="match status" value="5"/>
</dbReference>
<dbReference type="AlphaFoldDB" id="A0A5B9QUJ5"/>
<dbReference type="Proteomes" id="UP000325286">
    <property type="component" value="Chromosome"/>
</dbReference>
<dbReference type="KEGG" id="rul:UC8_34610"/>
<dbReference type="InterPro" id="IPR035104">
    <property type="entry name" value="Ribosomal_protein_S1-like"/>
</dbReference>
<dbReference type="OrthoDB" id="9804077at2"/>
<dbReference type="InterPro" id="IPR012340">
    <property type="entry name" value="NA-bd_OB-fold"/>
</dbReference>
<feature type="compositionally biased region" description="Basic and acidic residues" evidence="8">
    <location>
        <begin position="564"/>
        <end position="577"/>
    </location>
</feature>
<evidence type="ECO:0000256" key="6">
    <source>
        <dbReference type="ARBA" id="ARBA00035293"/>
    </source>
</evidence>
<keyword evidence="4 10" id="KW-0689">Ribosomal protein</keyword>
<dbReference type="InterPro" id="IPR003029">
    <property type="entry name" value="S1_domain"/>
</dbReference>
<evidence type="ECO:0000256" key="7">
    <source>
        <dbReference type="ARBA" id="ARBA00035517"/>
    </source>
</evidence>
<dbReference type="FunFam" id="2.40.50.140:FF:000564">
    <property type="entry name" value="30S ribosomal protein S1"/>
    <property type="match status" value="1"/>
</dbReference>
<keyword evidence="11" id="KW-1185">Reference proteome</keyword>
<dbReference type="GO" id="GO:1990904">
    <property type="term" value="C:ribonucleoprotein complex"/>
    <property type="evidence" value="ECO:0007669"/>
    <property type="project" value="UniProtKB-KW"/>
</dbReference>
<dbReference type="CDD" id="cd04465">
    <property type="entry name" value="S1_RPS1_repeat_ec2_hs2"/>
    <property type="match status" value="1"/>
</dbReference>
<evidence type="ECO:0000313" key="10">
    <source>
        <dbReference type="EMBL" id="QEG41440.1"/>
    </source>
</evidence>